<feature type="transmembrane region" description="Helical" evidence="7">
    <location>
        <begin position="157"/>
        <end position="177"/>
    </location>
</feature>
<evidence type="ECO:0000256" key="7">
    <source>
        <dbReference type="SAM" id="Phobius"/>
    </source>
</evidence>
<feature type="transmembrane region" description="Helical" evidence="7">
    <location>
        <begin position="82"/>
        <end position="104"/>
    </location>
</feature>
<protein>
    <submittedName>
        <fullName evidence="8">Branched-chain amino acid transport system permease protein</fullName>
    </submittedName>
</protein>
<keyword evidence="3 7" id="KW-0812">Transmembrane</keyword>
<evidence type="ECO:0000256" key="4">
    <source>
        <dbReference type="ARBA" id="ARBA00022989"/>
    </source>
</evidence>
<reference evidence="8 9" key="1">
    <citation type="submission" date="2020-08" db="EMBL/GenBank/DDBJ databases">
        <title>Sequencing the genomes of 1000 actinobacteria strains.</title>
        <authorList>
            <person name="Klenk H.-P."/>
        </authorList>
    </citation>
    <scope>NUCLEOTIDE SEQUENCE [LARGE SCALE GENOMIC DNA]</scope>
    <source>
        <strain evidence="8 9">DSM 102030</strain>
    </source>
</reference>
<feature type="transmembrane region" description="Helical" evidence="7">
    <location>
        <begin position="7"/>
        <end position="25"/>
    </location>
</feature>
<feature type="transmembrane region" description="Helical" evidence="7">
    <location>
        <begin position="111"/>
        <end position="129"/>
    </location>
</feature>
<evidence type="ECO:0000256" key="2">
    <source>
        <dbReference type="ARBA" id="ARBA00022475"/>
    </source>
</evidence>
<dbReference type="AlphaFoldDB" id="A0A7W7RGS9"/>
<organism evidence="8 9">
    <name type="scientific">Lipingzhangella halophila</name>
    <dbReference type="NCBI Taxonomy" id="1783352"/>
    <lineage>
        <taxon>Bacteria</taxon>
        <taxon>Bacillati</taxon>
        <taxon>Actinomycetota</taxon>
        <taxon>Actinomycetes</taxon>
        <taxon>Streptosporangiales</taxon>
        <taxon>Nocardiopsidaceae</taxon>
        <taxon>Lipingzhangella</taxon>
    </lineage>
</organism>
<name>A0A7W7RGS9_9ACTN</name>
<feature type="region of interest" description="Disordered" evidence="6">
    <location>
        <begin position="321"/>
        <end position="355"/>
    </location>
</feature>
<dbReference type="InterPro" id="IPR001851">
    <property type="entry name" value="ABC_transp_permease"/>
</dbReference>
<feature type="compositionally biased region" description="Low complexity" evidence="6">
    <location>
        <begin position="337"/>
        <end position="355"/>
    </location>
</feature>
<feature type="transmembrane region" description="Helical" evidence="7">
    <location>
        <begin position="31"/>
        <end position="51"/>
    </location>
</feature>
<dbReference type="PANTHER" id="PTHR30482:SF10">
    <property type="entry name" value="HIGH-AFFINITY BRANCHED-CHAIN AMINO ACID TRANSPORT PROTEIN BRAE"/>
    <property type="match status" value="1"/>
</dbReference>
<accession>A0A7W7RGS9</accession>
<dbReference type="CDD" id="cd06581">
    <property type="entry name" value="TM_PBP1_LivM_like"/>
    <property type="match status" value="1"/>
</dbReference>
<proteinExistence type="predicted"/>
<dbReference type="GO" id="GO:0005886">
    <property type="term" value="C:plasma membrane"/>
    <property type="evidence" value="ECO:0007669"/>
    <property type="project" value="UniProtKB-SubCell"/>
</dbReference>
<evidence type="ECO:0000256" key="5">
    <source>
        <dbReference type="ARBA" id="ARBA00023136"/>
    </source>
</evidence>
<dbReference type="Proteomes" id="UP000523007">
    <property type="component" value="Unassembled WGS sequence"/>
</dbReference>
<sequence length="355" mass="36213">MRTPLPVLVGIAATAVVSLVLPFVLDRGGLALYIDVALTACVVVGISLLMGFAGQVSLGQAVFFAVGGYTAAMLVLSDVPALVGLVVAPLAAGVLALLLGIPLLRLHGHHLAFATIAMHLIFLVVVRQFDSLGGSVGLMGIPALSVGSVDLADHQSMALVSLGVLALVMLVAHNVVASRPGRALRALATSETAAESAGVPVGRYKLLVFALSGAFAGLAGGVWAYYVGYLSPGMFPVSMSITFVVMAAVGGMGSIWGALFGTVLVKVIVSYLGTLGTASGMPDYAPAVLSYAVYGLLLIGVLLFLPHGVVPELRDRTARWFGRGRPAPSAGDTQNGPEPDAAAAEPEPSRPAARP</sequence>
<feature type="transmembrane region" description="Helical" evidence="7">
    <location>
        <begin position="258"/>
        <end position="278"/>
    </location>
</feature>
<evidence type="ECO:0000256" key="3">
    <source>
        <dbReference type="ARBA" id="ARBA00022692"/>
    </source>
</evidence>
<dbReference type="GO" id="GO:0015658">
    <property type="term" value="F:branched-chain amino acid transmembrane transporter activity"/>
    <property type="evidence" value="ECO:0007669"/>
    <property type="project" value="InterPro"/>
</dbReference>
<feature type="transmembrane region" description="Helical" evidence="7">
    <location>
        <begin position="284"/>
        <end position="305"/>
    </location>
</feature>
<keyword evidence="2" id="KW-1003">Cell membrane</keyword>
<evidence type="ECO:0000256" key="6">
    <source>
        <dbReference type="SAM" id="MobiDB-lite"/>
    </source>
</evidence>
<evidence type="ECO:0000313" key="9">
    <source>
        <dbReference type="Proteomes" id="UP000523007"/>
    </source>
</evidence>
<dbReference type="EMBL" id="JACHJT010000001">
    <property type="protein sequence ID" value="MBB4931612.1"/>
    <property type="molecule type" value="Genomic_DNA"/>
</dbReference>
<feature type="transmembrane region" description="Helical" evidence="7">
    <location>
        <begin position="206"/>
        <end position="227"/>
    </location>
</feature>
<dbReference type="RefSeq" id="WP_184578033.1">
    <property type="nucleotide sequence ID" value="NZ_JACHJT010000001.1"/>
</dbReference>
<dbReference type="PANTHER" id="PTHR30482">
    <property type="entry name" value="HIGH-AFFINITY BRANCHED-CHAIN AMINO ACID TRANSPORT SYSTEM PERMEASE"/>
    <property type="match status" value="1"/>
</dbReference>
<evidence type="ECO:0000256" key="1">
    <source>
        <dbReference type="ARBA" id="ARBA00004651"/>
    </source>
</evidence>
<dbReference type="InterPro" id="IPR043428">
    <property type="entry name" value="LivM-like"/>
</dbReference>
<comment type="caution">
    <text evidence="8">The sequence shown here is derived from an EMBL/GenBank/DDBJ whole genome shotgun (WGS) entry which is preliminary data.</text>
</comment>
<keyword evidence="4 7" id="KW-1133">Transmembrane helix</keyword>
<keyword evidence="5 7" id="KW-0472">Membrane</keyword>
<feature type="transmembrane region" description="Helical" evidence="7">
    <location>
        <begin position="58"/>
        <end position="76"/>
    </location>
</feature>
<gene>
    <name evidence="8" type="ORF">F4561_002432</name>
</gene>
<dbReference type="Pfam" id="PF02653">
    <property type="entry name" value="BPD_transp_2"/>
    <property type="match status" value="1"/>
</dbReference>
<evidence type="ECO:0000313" key="8">
    <source>
        <dbReference type="EMBL" id="MBB4931612.1"/>
    </source>
</evidence>
<comment type="subcellular location">
    <subcellularLocation>
        <location evidence="1">Cell membrane</location>
        <topology evidence="1">Multi-pass membrane protein</topology>
    </subcellularLocation>
</comment>
<feature type="transmembrane region" description="Helical" evidence="7">
    <location>
        <begin position="233"/>
        <end position="251"/>
    </location>
</feature>
<keyword evidence="9" id="KW-1185">Reference proteome</keyword>